<sequence length="76" mass="8343">MLTVPKKFHSSAPCVSLSFGSSSTFEHSGWFVPEHSPQAGIAKYAIQSFCADQVVEGVLFLMPVRVLAWQRPGPTY</sequence>
<evidence type="ECO:0000313" key="2">
    <source>
        <dbReference type="Proteomes" id="UP000193922"/>
    </source>
</evidence>
<keyword evidence="2" id="KW-1185">Reference proteome</keyword>
<dbReference type="AlphaFoldDB" id="A0A1Y1VW94"/>
<gene>
    <name evidence="1" type="ORF">DL89DRAFT_271554</name>
</gene>
<dbReference type="GeneID" id="63805580"/>
<name>A0A1Y1VW94_9FUNG</name>
<proteinExistence type="predicted"/>
<organism evidence="1 2">
    <name type="scientific">Linderina pennispora</name>
    <dbReference type="NCBI Taxonomy" id="61395"/>
    <lineage>
        <taxon>Eukaryota</taxon>
        <taxon>Fungi</taxon>
        <taxon>Fungi incertae sedis</taxon>
        <taxon>Zoopagomycota</taxon>
        <taxon>Kickxellomycotina</taxon>
        <taxon>Kickxellomycetes</taxon>
        <taxon>Kickxellales</taxon>
        <taxon>Kickxellaceae</taxon>
        <taxon>Linderina</taxon>
    </lineage>
</organism>
<dbReference type="Proteomes" id="UP000193922">
    <property type="component" value="Unassembled WGS sequence"/>
</dbReference>
<reference evidence="1 2" key="1">
    <citation type="submission" date="2016-07" db="EMBL/GenBank/DDBJ databases">
        <title>Pervasive Adenine N6-methylation of Active Genes in Fungi.</title>
        <authorList>
            <consortium name="DOE Joint Genome Institute"/>
            <person name="Mondo S.J."/>
            <person name="Dannebaum R.O."/>
            <person name="Kuo R.C."/>
            <person name="Labutti K."/>
            <person name="Haridas S."/>
            <person name="Kuo A."/>
            <person name="Salamov A."/>
            <person name="Ahrendt S.R."/>
            <person name="Lipzen A."/>
            <person name="Sullivan W."/>
            <person name="Andreopoulos W.B."/>
            <person name="Clum A."/>
            <person name="Lindquist E."/>
            <person name="Daum C."/>
            <person name="Ramamoorthy G.K."/>
            <person name="Gryganskyi A."/>
            <person name="Culley D."/>
            <person name="Magnuson J.K."/>
            <person name="James T.Y."/>
            <person name="O'Malley M.A."/>
            <person name="Stajich J.E."/>
            <person name="Spatafora J.W."/>
            <person name="Visel A."/>
            <person name="Grigoriev I.V."/>
        </authorList>
    </citation>
    <scope>NUCLEOTIDE SEQUENCE [LARGE SCALE GENOMIC DNA]</scope>
    <source>
        <strain evidence="1 2">ATCC 12442</strain>
    </source>
</reference>
<dbReference type="EMBL" id="MCFD01000051">
    <property type="protein sequence ID" value="ORX65024.1"/>
    <property type="molecule type" value="Genomic_DNA"/>
</dbReference>
<protein>
    <submittedName>
        <fullName evidence="1">Uncharacterized protein</fullName>
    </submittedName>
</protein>
<evidence type="ECO:0000313" key="1">
    <source>
        <dbReference type="EMBL" id="ORX65024.1"/>
    </source>
</evidence>
<comment type="caution">
    <text evidence="1">The sequence shown here is derived from an EMBL/GenBank/DDBJ whole genome shotgun (WGS) entry which is preliminary data.</text>
</comment>
<dbReference type="RefSeq" id="XP_040739436.1">
    <property type="nucleotide sequence ID" value="XM_040888932.1"/>
</dbReference>
<accession>A0A1Y1VW94</accession>